<dbReference type="InterPro" id="IPR036615">
    <property type="entry name" value="Mur_ligase_C_dom_sf"/>
</dbReference>
<comment type="pathway">
    <text evidence="10 11">Cell wall biogenesis; peptidoglycan biosynthesis.</text>
</comment>
<dbReference type="GO" id="GO:0005524">
    <property type="term" value="F:ATP binding"/>
    <property type="evidence" value="ECO:0007669"/>
    <property type="project" value="UniProtKB-UniRule"/>
</dbReference>
<gene>
    <name evidence="10" type="primary">murF</name>
    <name evidence="16" type="ORF">C0081_01585</name>
    <name evidence="15" type="ORF">C0081_19625</name>
</gene>
<dbReference type="Pfam" id="PF08245">
    <property type="entry name" value="Mur_ligase_M"/>
    <property type="match status" value="1"/>
</dbReference>
<evidence type="ECO:0000256" key="8">
    <source>
        <dbReference type="ARBA" id="ARBA00023306"/>
    </source>
</evidence>
<dbReference type="InterPro" id="IPR004101">
    <property type="entry name" value="Mur_ligase_C"/>
</dbReference>
<keyword evidence="4 10" id="KW-0547">Nucleotide-binding</keyword>
<dbReference type="AlphaFoldDB" id="A0A2N5XM00"/>
<dbReference type="SUPFAM" id="SSF63418">
    <property type="entry name" value="MurE/MurF N-terminal domain"/>
    <property type="match status" value="1"/>
</dbReference>
<dbReference type="GO" id="GO:0051301">
    <property type="term" value="P:cell division"/>
    <property type="evidence" value="ECO:0007669"/>
    <property type="project" value="UniProtKB-KW"/>
</dbReference>
<evidence type="ECO:0000256" key="11">
    <source>
        <dbReference type="RuleBase" id="RU004136"/>
    </source>
</evidence>
<protein>
    <recommendedName>
        <fullName evidence="10 11">UDP-N-acetylmuramoyl-tripeptide--D-alanyl-D-alanine ligase</fullName>
        <ecNumber evidence="10 11">6.3.2.10</ecNumber>
    </recommendedName>
    <alternativeName>
        <fullName evidence="10">D-alanyl-D-alanine-adding enzyme</fullName>
    </alternativeName>
</protein>
<comment type="subcellular location">
    <subcellularLocation>
        <location evidence="10 11">Cytoplasm</location>
    </subcellularLocation>
</comment>
<evidence type="ECO:0000313" key="16">
    <source>
        <dbReference type="EMBL" id="PLW78956.1"/>
    </source>
</evidence>
<feature type="domain" description="Mur ligase C-terminal" evidence="13">
    <location>
        <begin position="336"/>
        <end position="449"/>
    </location>
</feature>
<keyword evidence="17" id="KW-1185">Reference proteome</keyword>
<dbReference type="Pfam" id="PF01225">
    <property type="entry name" value="Mur_ligase"/>
    <property type="match status" value="1"/>
</dbReference>
<keyword evidence="9 10" id="KW-0961">Cell wall biogenesis/degradation</keyword>
<keyword evidence="2 10" id="KW-0436">Ligase</keyword>
<dbReference type="PANTHER" id="PTHR43024:SF1">
    <property type="entry name" value="UDP-N-ACETYLMURAMOYL-TRIPEPTIDE--D-ALANYL-D-ALANINE LIGASE"/>
    <property type="match status" value="1"/>
</dbReference>
<dbReference type="SUPFAM" id="SSF53244">
    <property type="entry name" value="MurD-like peptide ligases, peptide-binding domain"/>
    <property type="match status" value="1"/>
</dbReference>
<keyword evidence="3 10" id="KW-0132">Cell division</keyword>
<dbReference type="GO" id="GO:0009252">
    <property type="term" value="P:peptidoglycan biosynthetic process"/>
    <property type="evidence" value="ECO:0007669"/>
    <property type="project" value="UniProtKB-UniRule"/>
</dbReference>
<dbReference type="Proteomes" id="UP000234881">
    <property type="component" value="Unassembled WGS sequence"/>
</dbReference>
<evidence type="ECO:0000256" key="9">
    <source>
        <dbReference type="ARBA" id="ARBA00023316"/>
    </source>
</evidence>
<evidence type="ECO:0000256" key="1">
    <source>
        <dbReference type="ARBA" id="ARBA00022490"/>
    </source>
</evidence>
<dbReference type="EMBL" id="PKUQ01000001">
    <property type="protein sequence ID" value="PLW78956.1"/>
    <property type="molecule type" value="Genomic_DNA"/>
</dbReference>
<dbReference type="InterPro" id="IPR000713">
    <property type="entry name" value="Mur_ligase_N"/>
</dbReference>
<feature type="binding site" evidence="10">
    <location>
        <begin position="114"/>
        <end position="120"/>
    </location>
    <ligand>
        <name>ATP</name>
        <dbReference type="ChEBI" id="CHEBI:30616"/>
    </ligand>
</feature>
<evidence type="ECO:0000256" key="7">
    <source>
        <dbReference type="ARBA" id="ARBA00022984"/>
    </source>
</evidence>
<dbReference type="GO" id="GO:0008360">
    <property type="term" value="P:regulation of cell shape"/>
    <property type="evidence" value="ECO:0007669"/>
    <property type="project" value="UniProtKB-KW"/>
</dbReference>
<evidence type="ECO:0000313" key="15">
    <source>
        <dbReference type="EMBL" id="PLW75549.1"/>
    </source>
</evidence>
<evidence type="ECO:0000256" key="5">
    <source>
        <dbReference type="ARBA" id="ARBA00022840"/>
    </source>
</evidence>
<dbReference type="Gene3D" id="3.40.1390.10">
    <property type="entry name" value="MurE/MurF, N-terminal domain"/>
    <property type="match status" value="1"/>
</dbReference>
<dbReference type="NCBIfam" id="TIGR01143">
    <property type="entry name" value="murF"/>
    <property type="match status" value="1"/>
</dbReference>
<evidence type="ECO:0000259" key="12">
    <source>
        <dbReference type="Pfam" id="PF01225"/>
    </source>
</evidence>
<keyword evidence="6 10" id="KW-0133">Cell shape</keyword>
<accession>A0A2N5XM00</accession>
<dbReference type="Gene3D" id="3.40.1190.10">
    <property type="entry name" value="Mur-like, catalytic domain"/>
    <property type="match status" value="1"/>
</dbReference>
<evidence type="ECO:0000256" key="10">
    <source>
        <dbReference type="HAMAP-Rule" id="MF_02019"/>
    </source>
</evidence>
<dbReference type="OrthoDB" id="9801978at2"/>
<dbReference type="GO" id="GO:0047480">
    <property type="term" value="F:UDP-N-acetylmuramoyl-tripeptide-D-alanyl-D-alanine ligase activity"/>
    <property type="evidence" value="ECO:0007669"/>
    <property type="project" value="UniProtKB-UniRule"/>
</dbReference>
<name>A0A2N5XM00_9HYPH</name>
<dbReference type="InterPro" id="IPR036565">
    <property type="entry name" value="Mur-like_cat_sf"/>
</dbReference>
<dbReference type="NCBIfam" id="NF010693">
    <property type="entry name" value="PRK14093.1"/>
    <property type="match status" value="1"/>
</dbReference>
<feature type="domain" description="Mur ligase central" evidence="14">
    <location>
        <begin position="112"/>
        <end position="301"/>
    </location>
</feature>
<keyword evidence="7 10" id="KW-0573">Peptidoglycan synthesis</keyword>
<dbReference type="InterPro" id="IPR035911">
    <property type="entry name" value="MurE/MurF_N"/>
</dbReference>
<evidence type="ECO:0000256" key="4">
    <source>
        <dbReference type="ARBA" id="ARBA00022741"/>
    </source>
</evidence>
<dbReference type="UniPathway" id="UPA00219"/>
<proteinExistence type="inferred from homology"/>
<organism evidence="15 17">
    <name type="scientific">Cohaesibacter celericrescens</name>
    <dbReference type="NCBI Taxonomy" id="2067669"/>
    <lineage>
        <taxon>Bacteria</taxon>
        <taxon>Pseudomonadati</taxon>
        <taxon>Pseudomonadota</taxon>
        <taxon>Alphaproteobacteria</taxon>
        <taxon>Hyphomicrobiales</taxon>
        <taxon>Cohaesibacteraceae</taxon>
    </lineage>
</organism>
<evidence type="ECO:0000259" key="14">
    <source>
        <dbReference type="Pfam" id="PF08245"/>
    </source>
</evidence>
<dbReference type="InterPro" id="IPR005863">
    <property type="entry name" value="UDP-N-AcMur_synth"/>
</dbReference>
<dbReference type="GO" id="GO:0005737">
    <property type="term" value="C:cytoplasm"/>
    <property type="evidence" value="ECO:0007669"/>
    <property type="project" value="UniProtKB-SubCell"/>
</dbReference>
<comment type="caution">
    <text evidence="15">The sequence shown here is derived from an EMBL/GenBank/DDBJ whole genome shotgun (WGS) entry which is preliminary data.</text>
</comment>
<evidence type="ECO:0000313" key="17">
    <source>
        <dbReference type="Proteomes" id="UP000234881"/>
    </source>
</evidence>
<dbReference type="GO" id="GO:0071555">
    <property type="term" value="P:cell wall organization"/>
    <property type="evidence" value="ECO:0007669"/>
    <property type="project" value="UniProtKB-KW"/>
</dbReference>
<feature type="domain" description="Mur ligase N-terminal catalytic" evidence="12">
    <location>
        <begin position="28"/>
        <end position="99"/>
    </location>
</feature>
<evidence type="ECO:0000256" key="6">
    <source>
        <dbReference type="ARBA" id="ARBA00022960"/>
    </source>
</evidence>
<dbReference type="RefSeq" id="WP_101532039.1">
    <property type="nucleotide sequence ID" value="NZ_PKUQ01000001.1"/>
</dbReference>
<sequence length="467" mass="48691">MTPLWTASDFVAAVSPSFQPGTIDDVMSISIDSRTVVKGDAFFAIKGDRFDGHGFARAALDSGASVVVLDDAQRSEFLDIAERVVFVDDVLSALERLGKAARARVAGRVIAITGSVGKTSTKDALRAALAPSGSVHAAVSSFNNHWGVPLTLARMPKEIEFGVIEVGMNHPGEIRNLIAMVKPHLAVITTIVAAHIGNFDSIDEIAAAKAEIFEGVVAGGAVLINGDNRFSDFLSGVAKAQGIDAIHRFGRSQDCDVRLLDLTLAADGSDLSVSLFGNHVRCHVAAPGEHLALNALSVLGAVSLSGGDVTKACEVLARHGASKGRGERHSLAIEGGTVQLIDESYNANPASVSAALATLALSQGSGRKIAVLGDMLELGDDSIEMHKGLVTSLENTGLDRVYLCGPMMAHLWEIVPIAMRATYANSSADLIAPLVADICDGDVVMVKGSLGSRMGPIVAALLGECKR</sequence>
<evidence type="ECO:0000256" key="3">
    <source>
        <dbReference type="ARBA" id="ARBA00022618"/>
    </source>
</evidence>
<reference evidence="15 17" key="1">
    <citation type="submission" date="2018-01" db="EMBL/GenBank/DDBJ databases">
        <title>The draft genome sequence of Cohaesibacter sp. H1304.</title>
        <authorList>
            <person name="Wang N.-N."/>
            <person name="Du Z.-J."/>
        </authorList>
    </citation>
    <scope>NUCLEOTIDE SEQUENCE [LARGE SCALE GENOMIC DNA]</scope>
    <source>
        <strain evidence="15 17">H1304</strain>
    </source>
</reference>
<dbReference type="InterPro" id="IPR013221">
    <property type="entry name" value="Mur_ligase_cen"/>
</dbReference>
<dbReference type="SUPFAM" id="SSF53623">
    <property type="entry name" value="MurD-like peptide ligases, catalytic domain"/>
    <property type="match status" value="1"/>
</dbReference>
<comment type="function">
    <text evidence="10 11">Involved in cell wall formation. Catalyzes the final step in the synthesis of UDP-N-acetylmuramoyl-pentapeptide, the precursor of murein.</text>
</comment>
<comment type="catalytic activity">
    <reaction evidence="10 11">
        <text>D-alanyl-D-alanine + UDP-N-acetyl-alpha-D-muramoyl-L-alanyl-gamma-D-glutamyl-meso-2,6-diaminopimelate + ATP = UDP-N-acetyl-alpha-D-muramoyl-L-alanyl-gamma-D-glutamyl-meso-2,6-diaminopimeloyl-D-alanyl-D-alanine + ADP + phosphate + H(+)</text>
        <dbReference type="Rhea" id="RHEA:28374"/>
        <dbReference type="ChEBI" id="CHEBI:15378"/>
        <dbReference type="ChEBI" id="CHEBI:30616"/>
        <dbReference type="ChEBI" id="CHEBI:43474"/>
        <dbReference type="ChEBI" id="CHEBI:57822"/>
        <dbReference type="ChEBI" id="CHEBI:61386"/>
        <dbReference type="ChEBI" id="CHEBI:83905"/>
        <dbReference type="ChEBI" id="CHEBI:456216"/>
        <dbReference type="EC" id="6.3.2.10"/>
    </reaction>
</comment>
<comment type="similarity">
    <text evidence="10">Belongs to the MurCDEF family. MurF subfamily.</text>
</comment>
<dbReference type="PANTHER" id="PTHR43024">
    <property type="entry name" value="UDP-N-ACETYLMURAMOYL-TRIPEPTIDE--D-ALANYL-D-ALANINE LIGASE"/>
    <property type="match status" value="1"/>
</dbReference>
<keyword evidence="5 10" id="KW-0067">ATP-binding</keyword>
<keyword evidence="8 10" id="KW-0131">Cell cycle</keyword>
<dbReference type="EMBL" id="PKUQ01000050">
    <property type="protein sequence ID" value="PLW75549.1"/>
    <property type="molecule type" value="Genomic_DNA"/>
</dbReference>
<evidence type="ECO:0000256" key="2">
    <source>
        <dbReference type="ARBA" id="ARBA00022598"/>
    </source>
</evidence>
<dbReference type="EC" id="6.3.2.10" evidence="10 11"/>
<dbReference type="InterPro" id="IPR051046">
    <property type="entry name" value="MurCDEF_CellWall_CoF430Synth"/>
</dbReference>
<keyword evidence="1 10" id="KW-0963">Cytoplasm</keyword>
<dbReference type="Gene3D" id="3.90.190.20">
    <property type="entry name" value="Mur ligase, C-terminal domain"/>
    <property type="match status" value="1"/>
</dbReference>
<dbReference type="Pfam" id="PF02875">
    <property type="entry name" value="Mur_ligase_C"/>
    <property type="match status" value="1"/>
</dbReference>
<evidence type="ECO:0000259" key="13">
    <source>
        <dbReference type="Pfam" id="PF02875"/>
    </source>
</evidence>
<dbReference type="HAMAP" id="MF_02019">
    <property type="entry name" value="MurF"/>
    <property type="match status" value="1"/>
</dbReference>